<dbReference type="OrthoDB" id="2121326at2759"/>
<dbReference type="AlphaFoldDB" id="A0A0D6ERX2"/>
<dbReference type="EMBL" id="CENE01000024">
    <property type="protein sequence ID" value="CEQ42309.1"/>
    <property type="molecule type" value="Genomic_DNA"/>
</dbReference>
<gene>
    <name evidence="3" type="primary">SPOSA6832_04125</name>
    <name evidence="2" type="synonym">SPOSA6832_04132</name>
</gene>
<dbReference type="Pfam" id="PF00085">
    <property type="entry name" value="Thioredoxin"/>
    <property type="match status" value="1"/>
</dbReference>
<evidence type="ECO:0000313" key="3">
    <source>
        <dbReference type="EMBL" id="CEQ42315.1"/>
    </source>
</evidence>
<accession>A0A0D6ERX2</accession>
<protein>
    <submittedName>
        <fullName evidence="3">SPOSA6832_04125-mRNA-1:cds</fullName>
    </submittedName>
    <submittedName>
        <fullName evidence="2">SPOSA6832_04132-mRNA-1:cds</fullName>
    </submittedName>
</protein>
<sequence>MPVTTIRSEAQYKDVISSPGVQAIQFVAPWDEPSQAISPKWSGYSDNDRYKGLKFYRVDICDQQDVAMESKVEMAPTFHFYKDGAKVKEYVGSSYPALERTLGAVAHMQQ</sequence>
<dbReference type="PANTHER" id="PTHR10438:SF468">
    <property type="entry name" value="THIOREDOXIN-1-RELATED"/>
    <property type="match status" value="1"/>
</dbReference>
<proteinExistence type="predicted"/>
<name>A0A0D6ERX2_SPOSA</name>
<dbReference type="SUPFAM" id="SSF52833">
    <property type="entry name" value="Thioredoxin-like"/>
    <property type="match status" value="1"/>
</dbReference>
<dbReference type="Gene3D" id="3.40.30.10">
    <property type="entry name" value="Glutaredoxin"/>
    <property type="match status" value="1"/>
</dbReference>
<evidence type="ECO:0000259" key="1">
    <source>
        <dbReference type="Pfam" id="PF00085"/>
    </source>
</evidence>
<keyword evidence="4" id="KW-1185">Reference proteome</keyword>
<dbReference type="InterPro" id="IPR050620">
    <property type="entry name" value="Thioredoxin_H-type-like"/>
</dbReference>
<reference evidence="3" key="2">
    <citation type="submission" date="2015-02" db="EMBL/GenBank/DDBJ databases">
        <authorList>
            <person name="Gon?alves Paula"/>
        </authorList>
    </citation>
    <scope>NUCLEOTIDE SEQUENCE [LARGE SCALE GENOMIC DNA]</scope>
</reference>
<organism evidence="3 4">
    <name type="scientific">Sporidiobolus salmonicolor</name>
    <name type="common">Yeast-like fungus</name>
    <name type="synonym">Sporobolomyces salmonicolor</name>
    <dbReference type="NCBI Taxonomy" id="5005"/>
    <lineage>
        <taxon>Eukaryota</taxon>
        <taxon>Fungi</taxon>
        <taxon>Dikarya</taxon>
        <taxon>Basidiomycota</taxon>
        <taxon>Pucciniomycotina</taxon>
        <taxon>Microbotryomycetes</taxon>
        <taxon>Sporidiobolales</taxon>
        <taxon>Sporidiobolaceae</taxon>
        <taxon>Sporobolomyces</taxon>
    </lineage>
</organism>
<evidence type="ECO:0000313" key="2">
    <source>
        <dbReference type="EMBL" id="CEQ42309.1"/>
    </source>
</evidence>
<feature type="domain" description="Thioredoxin" evidence="1">
    <location>
        <begin position="7"/>
        <end position="95"/>
    </location>
</feature>
<reference evidence="4" key="1">
    <citation type="submission" date="2015-02" db="EMBL/GenBank/DDBJ databases">
        <authorList>
            <person name="Gon?alves P."/>
        </authorList>
    </citation>
    <scope>NUCLEOTIDE SEQUENCE [LARGE SCALE GENOMIC DNA]</scope>
</reference>
<evidence type="ECO:0000313" key="4">
    <source>
        <dbReference type="Proteomes" id="UP000243876"/>
    </source>
</evidence>
<dbReference type="InterPro" id="IPR036249">
    <property type="entry name" value="Thioredoxin-like_sf"/>
</dbReference>
<dbReference type="Proteomes" id="UP000243876">
    <property type="component" value="Unassembled WGS sequence"/>
</dbReference>
<dbReference type="PANTHER" id="PTHR10438">
    <property type="entry name" value="THIOREDOXIN"/>
    <property type="match status" value="1"/>
</dbReference>
<dbReference type="EMBL" id="CENE01000024">
    <property type="protein sequence ID" value="CEQ42315.1"/>
    <property type="molecule type" value="Genomic_DNA"/>
</dbReference>
<dbReference type="InterPro" id="IPR013766">
    <property type="entry name" value="Thioredoxin_domain"/>
</dbReference>
<dbReference type="CDD" id="cd02947">
    <property type="entry name" value="TRX_family"/>
    <property type="match status" value="1"/>
</dbReference>